<evidence type="ECO:0000256" key="2">
    <source>
        <dbReference type="SAM" id="MobiDB-lite"/>
    </source>
</evidence>
<dbReference type="Gene3D" id="1.10.506.10">
    <property type="entry name" value="GTPase Activation - p120gap, domain 1"/>
    <property type="match status" value="2"/>
</dbReference>
<feature type="compositionally biased region" description="Basic and acidic residues" evidence="2">
    <location>
        <begin position="166"/>
        <end position="180"/>
    </location>
</feature>
<feature type="region of interest" description="Disordered" evidence="2">
    <location>
        <begin position="326"/>
        <end position="348"/>
    </location>
</feature>
<name>A0A2P6N9A4_9EUKA</name>
<feature type="compositionally biased region" description="Basic and acidic residues" evidence="2">
    <location>
        <begin position="331"/>
        <end position="348"/>
    </location>
</feature>
<evidence type="ECO:0000313" key="5">
    <source>
        <dbReference type="Proteomes" id="UP000241769"/>
    </source>
</evidence>
<feature type="compositionally biased region" description="Polar residues" evidence="2">
    <location>
        <begin position="152"/>
        <end position="163"/>
    </location>
</feature>
<dbReference type="PROSITE" id="PS50018">
    <property type="entry name" value="RAS_GTPASE_ACTIV_2"/>
    <property type="match status" value="1"/>
</dbReference>
<dbReference type="SMART" id="SM00323">
    <property type="entry name" value="RasGAP"/>
    <property type="match status" value="1"/>
</dbReference>
<dbReference type="EMBL" id="MDYQ01000145">
    <property type="protein sequence ID" value="PRP80537.1"/>
    <property type="molecule type" value="Genomic_DNA"/>
</dbReference>
<keyword evidence="5" id="KW-1185">Reference proteome</keyword>
<sequence length="953" mass="109443">MAKCVFPLEAEIPRPQPYLLTQGEEQKGTAETYSSQPQSNQHSNMEGTQRLHGRAPSARMSQLLSTFEPKQLANLDRVKRLPGVYNSPRESMSPMEDSKKVTSHPSDDLPTPGKVGDLMNMWKEVQSRVSPPSVRKDTGPTPPASPSPQTSRRLSTKANSDPSMVTEKEKEKERARESIDTTKSPVSPLEHPPVFTPEPSRKSIQWQDQQVREEIISPEKSTQDTESKEEKESTKGEEPQNAGTPSTDDNTQETHSAEPSMDNQRSPPYDKNSLRGSYYLKGRGNEMIFLAGDREEVTGKTTPLLRRHTSDLGTKVASYRAADQWLTHSPPEGDLKREENTKEEGREPEWWTKERGEIVKEDEESEDKGITIEDATFIIQKLIMERDSINQNFAKLRADYEFLTGRFQETMMLAMNYTRTSRDEMIPDFPKEIMEFRTELKQKMESEFLKLFPDSNKVQVLLRLLVNPTMILAKTMLSTFRLQDLDVLCNTLVKSFTYEDEMTRLLDVVITDEVERHRCSSTKTLCREDSICSKVITFYFKLIGPRYLHDVISPTIRTMNKSHSSFEIHEGKVSSDTRKNNMKKLKKIIVQLLDRIFKSIEQCPQEIRYSLLAVRCGIANSLSPGEDPLAYIGSFFFLRFICPVLVVPSLIGLRIPSARAQRGLILIAKVLQNLSNGILFGDKEEYMIEFNDILKQARPNFIQFLNELHGNNGRWAKESSQATTVQPKFKMSFVTSKQVYESLDELCVVAHNNTEALYRALEPESSLLHLIRDIIGEENSKKSLTRKASVMRAQEKEQVKGIEEKEFIRAHHQSRSLSELIEMQENITSKGTLRMQQITRYSTEEVFSGEEKKKEEEREERVLQHYFNEDGGILSPAGWSSMMEEEREEERWEEREERGEKKGNWGDHAAPPVTPVLSEERVKISRTEMELVKKMLMNQQERISQRNLLRPPT</sequence>
<reference evidence="4 5" key="1">
    <citation type="journal article" date="2018" name="Genome Biol. Evol.">
        <title>Multiple Roots of Fruiting Body Formation in Amoebozoa.</title>
        <authorList>
            <person name="Hillmann F."/>
            <person name="Forbes G."/>
            <person name="Novohradska S."/>
            <person name="Ferling I."/>
            <person name="Riege K."/>
            <person name="Groth M."/>
            <person name="Westermann M."/>
            <person name="Marz M."/>
            <person name="Spaller T."/>
            <person name="Winckler T."/>
            <person name="Schaap P."/>
            <person name="Glockner G."/>
        </authorList>
    </citation>
    <scope>NUCLEOTIDE SEQUENCE [LARGE SCALE GENOMIC DNA]</scope>
    <source>
        <strain evidence="4 5">Jena</strain>
    </source>
</reference>
<organism evidence="4 5">
    <name type="scientific">Planoprotostelium fungivorum</name>
    <dbReference type="NCBI Taxonomy" id="1890364"/>
    <lineage>
        <taxon>Eukaryota</taxon>
        <taxon>Amoebozoa</taxon>
        <taxon>Evosea</taxon>
        <taxon>Variosea</taxon>
        <taxon>Cavosteliida</taxon>
        <taxon>Cavosteliaceae</taxon>
        <taxon>Planoprotostelium</taxon>
    </lineage>
</organism>
<feature type="compositionally biased region" description="Polar residues" evidence="2">
    <location>
        <begin position="29"/>
        <end position="47"/>
    </location>
</feature>
<dbReference type="InterPro" id="IPR008936">
    <property type="entry name" value="Rho_GTPase_activation_prot"/>
</dbReference>
<gene>
    <name evidence="4" type="ORF">PROFUN_11850</name>
</gene>
<dbReference type="InParanoid" id="A0A2P6N9A4"/>
<dbReference type="Proteomes" id="UP000241769">
    <property type="component" value="Unassembled WGS sequence"/>
</dbReference>
<evidence type="ECO:0000259" key="3">
    <source>
        <dbReference type="PROSITE" id="PS50018"/>
    </source>
</evidence>
<dbReference type="PANTHER" id="PTHR10194:SF60">
    <property type="entry name" value="RAS GTPASE-ACTIVATING PROTEIN RASKOL"/>
    <property type="match status" value="1"/>
</dbReference>
<dbReference type="PANTHER" id="PTHR10194">
    <property type="entry name" value="RAS GTPASE-ACTIVATING PROTEINS"/>
    <property type="match status" value="1"/>
</dbReference>
<feature type="compositionally biased region" description="Basic and acidic residues" evidence="2">
    <location>
        <begin position="889"/>
        <end position="905"/>
    </location>
</feature>
<feature type="compositionally biased region" description="Basic and acidic residues" evidence="2">
    <location>
        <begin position="210"/>
        <end position="238"/>
    </location>
</feature>
<feature type="region of interest" description="Disordered" evidence="2">
    <location>
        <begin position="1"/>
        <end position="277"/>
    </location>
</feature>
<feature type="region of interest" description="Disordered" evidence="2">
    <location>
        <begin position="873"/>
        <end position="920"/>
    </location>
</feature>
<comment type="caution">
    <text evidence="4">The sequence shown here is derived from an EMBL/GenBank/DDBJ whole genome shotgun (WGS) entry which is preliminary data.</text>
</comment>
<dbReference type="InterPro" id="IPR039360">
    <property type="entry name" value="Ras_GTPase"/>
</dbReference>
<protein>
    <submittedName>
        <fullName evidence="4">Ras GTPase activation domain-containing protein</fullName>
    </submittedName>
</protein>
<accession>A0A2P6N9A4</accession>
<dbReference type="GO" id="GO:0005096">
    <property type="term" value="F:GTPase activator activity"/>
    <property type="evidence" value="ECO:0007669"/>
    <property type="project" value="UniProtKB-KW"/>
</dbReference>
<dbReference type="AlphaFoldDB" id="A0A2P6N9A4"/>
<dbReference type="Pfam" id="PF00616">
    <property type="entry name" value="RasGAP"/>
    <property type="match status" value="1"/>
</dbReference>
<dbReference type="SUPFAM" id="SSF48350">
    <property type="entry name" value="GTPase activation domain, GAP"/>
    <property type="match status" value="1"/>
</dbReference>
<evidence type="ECO:0000256" key="1">
    <source>
        <dbReference type="ARBA" id="ARBA00022468"/>
    </source>
</evidence>
<feature type="domain" description="Ras-GAP" evidence="3">
    <location>
        <begin position="484"/>
        <end position="676"/>
    </location>
</feature>
<proteinExistence type="predicted"/>
<dbReference type="STRING" id="1890364.A0A2P6N9A4"/>
<keyword evidence="1" id="KW-0343">GTPase activation</keyword>
<dbReference type="InterPro" id="IPR001936">
    <property type="entry name" value="RasGAP_dom"/>
</dbReference>
<dbReference type="OrthoDB" id="775356at2759"/>
<evidence type="ECO:0000313" key="4">
    <source>
        <dbReference type="EMBL" id="PRP80537.1"/>
    </source>
</evidence>